<accession>A0A1W1BP07</accession>
<dbReference type="CDD" id="cd06850">
    <property type="entry name" value="biotinyl_domain"/>
    <property type="match status" value="1"/>
</dbReference>
<evidence type="ECO:0000256" key="2">
    <source>
        <dbReference type="ARBA" id="ARBA00023267"/>
    </source>
</evidence>
<proteinExistence type="predicted"/>
<dbReference type="PROSITE" id="PS50968">
    <property type="entry name" value="BIOTINYL_LIPOYL"/>
    <property type="match status" value="1"/>
</dbReference>
<protein>
    <recommendedName>
        <fullName evidence="1">Biotin carboxyl carrier protein of acetyl-CoA carboxylase</fullName>
    </recommendedName>
</protein>
<sequence length="154" mass="16787">MDQKELKELMRAFDKSGLSKLKLKDGEFEIHFQKGGVYKESVAVAPIVAQQPVAEKVVSSQGNEVNVPVSAEEKGGDFITSPMVGTFYQAPSPGAAPFVKIGDSVKKGTPVAIIEAMKIMNEIEAEFDCKIIEVLVSDGEPVEFDQPLFRVEKL</sequence>
<evidence type="ECO:0000256" key="1">
    <source>
        <dbReference type="ARBA" id="ARBA00017562"/>
    </source>
</evidence>
<dbReference type="InterPro" id="IPR000089">
    <property type="entry name" value="Biotin_lipoyl"/>
</dbReference>
<feature type="domain" description="Lipoyl-binding" evidence="3">
    <location>
        <begin position="62"/>
        <end position="152"/>
    </location>
</feature>
<dbReference type="Gene3D" id="2.40.50.100">
    <property type="match status" value="1"/>
</dbReference>
<dbReference type="PANTHER" id="PTHR45266">
    <property type="entry name" value="OXALOACETATE DECARBOXYLASE ALPHA CHAIN"/>
    <property type="match status" value="1"/>
</dbReference>
<evidence type="ECO:0000313" key="4">
    <source>
        <dbReference type="EMBL" id="SFV55264.1"/>
    </source>
</evidence>
<dbReference type="InterPro" id="IPR050709">
    <property type="entry name" value="Biotin_Carboxyl_Carrier/Decarb"/>
</dbReference>
<dbReference type="SUPFAM" id="SSF51230">
    <property type="entry name" value="Single hybrid motif"/>
    <property type="match status" value="1"/>
</dbReference>
<evidence type="ECO:0000259" key="3">
    <source>
        <dbReference type="PROSITE" id="PS50968"/>
    </source>
</evidence>
<dbReference type="PANTHER" id="PTHR45266:SF3">
    <property type="entry name" value="OXALOACETATE DECARBOXYLASE ALPHA CHAIN"/>
    <property type="match status" value="1"/>
</dbReference>
<dbReference type="InterPro" id="IPR001249">
    <property type="entry name" value="AcCoA_biotinCC"/>
</dbReference>
<dbReference type="GO" id="GO:0003989">
    <property type="term" value="F:acetyl-CoA carboxylase activity"/>
    <property type="evidence" value="ECO:0007669"/>
    <property type="project" value="InterPro"/>
</dbReference>
<name>A0A1W1BP07_9ZZZZ</name>
<dbReference type="EMBL" id="FPHB01000032">
    <property type="protein sequence ID" value="SFV55264.1"/>
    <property type="molecule type" value="Genomic_DNA"/>
</dbReference>
<dbReference type="GO" id="GO:0006633">
    <property type="term" value="P:fatty acid biosynthetic process"/>
    <property type="evidence" value="ECO:0007669"/>
    <property type="project" value="InterPro"/>
</dbReference>
<dbReference type="InterPro" id="IPR011053">
    <property type="entry name" value="Single_hybrid_motif"/>
</dbReference>
<dbReference type="AlphaFoldDB" id="A0A1W1BP07"/>
<dbReference type="FunFam" id="2.40.50.100:FF:000003">
    <property type="entry name" value="Acetyl-CoA carboxylase biotin carboxyl carrier protein"/>
    <property type="match status" value="1"/>
</dbReference>
<dbReference type="PRINTS" id="PR01071">
    <property type="entry name" value="ACOABIOTINCC"/>
</dbReference>
<keyword evidence="2" id="KW-0092">Biotin</keyword>
<gene>
    <name evidence="4" type="ORF">MNB_SM-7-1289</name>
</gene>
<dbReference type="NCBIfam" id="TIGR00531">
    <property type="entry name" value="BCCP"/>
    <property type="match status" value="1"/>
</dbReference>
<reference evidence="4" key="1">
    <citation type="submission" date="2016-10" db="EMBL/GenBank/DDBJ databases">
        <authorList>
            <person name="de Groot N.N."/>
        </authorList>
    </citation>
    <scope>NUCLEOTIDE SEQUENCE</scope>
</reference>
<organism evidence="4">
    <name type="scientific">hydrothermal vent metagenome</name>
    <dbReference type="NCBI Taxonomy" id="652676"/>
    <lineage>
        <taxon>unclassified sequences</taxon>
        <taxon>metagenomes</taxon>
        <taxon>ecological metagenomes</taxon>
    </lineage>
</organism>
<dbReference type="GO" id="GO:0009317">
    <property type="term" value="C:acetyl-CoA carboxylase complex"/>
    <property type="evidence" value="ECO:0007669"/>
    <property type="project" value="InterPro"/>
</dbReference>
<dbReference type="Pfam" id="PF00364">
    <property type="entry name" value="Biotin_lipoyl"/>
    <property type="match status" value="1"/>
</dbReference>